<feature type="compositionally biased region" description="Polar residues" evidence="1">
    <location>
        <begin position="181"/>
        <end position="197"/>
    </location>
</feature>
<reference evidence="2 3" key="1">
    <citation type="submission" date="2013-11" db="EMBL/GenBank/DDBJ databases">
        <title>Opisthorchis viverrini - life in the bile duct.</title>
        <authorList>
            <person name="Young N.D."/>
            <person name="Nagarajan N."/>
            <person name="Lin S.J."/>
            <person name="Korhonen P.K."/>
            <person name="Jex A.R."/>
            <person name="Hall R.S."/>
            <person name="Safavi-Hemami H."/>
            <person name="Kaewkong W."/>
            <person name="Bertrand D."/>
            <person name="Gao S."/>
            <person name="Seet Q."/>
            <person name="Wongkham S."/>
            <person name="Teh B.T."/>
            <person name="Wongkham C."/>
            <person name="Intapan P.M."/>
            <person name="Maleewong W."/>
            <person name="Yang X."/>
            <person name="Hu M."/>
            <person name="Wang Z."/>
            <person name="Hofmann A."/>
            <person name="Sternberg P.W."/>
            <person name="Tan P."/>
            <person name="Wang J."/>
            <person name="Gasser R.B."/>
        </authorList>
    </citation>
    <scope>NUCLEOTIDE SEQUENCE [LARGE SCALE GENOMIC DNA]</scope>
</reference>
<dbReference type="RefSeq" id="XP_009173406.1">
    <property type="nucleotide sequence ID" value="XM_009175142.1"/>
</dbReference>
<dbReference type="SUPFAM" id="SSF47874">
    <property type="entry name" value="Annexin"/>
    <property type="match status" value="1"/>
</dbReference>
<organism evidence="2 3">
    <name type="scientific">Opisthorchis viverrini</name>
    <name type="common">Southeast Asian liver fluke</name>
    <dbReference type="NCBI Taxonomy" id="6198"/>
    <lineage>
        <taxon>Eukaryota</taxon>
        <taxon>Metazoa</taxon>
        <taxon>Spiralia</taxon>
        <taxon>Lophotrochozoa</taxon>
        <taxon>Platyhelminthes</taxon>
        <taxon>Trematoda</taxon>
        <taxon>Digenea</taxon>
        <taxon>Opisthorchiida</taxon>
        <taxon>Opisthorchiata</taxon>
        <taxon>Opisthorchiidae</taxon>
        <taxon>Opisthorchis</taxon>
    </lineage>
</organism>
<feature type="region of interest" description="Disordered" evidence="1">
    <location>
        <begin position="181"/>
        <end position="218"/>
    </location>
</feature>
<evidence type="ECO:0000313" key="3">
    <source>
        <dbReference type="Proteomes" id="UP000054324"/>
    </source>
</evidence>
<feature type="non-terminal residue" evidence="2">
    <location>
        <position position="406"/>
    </location>
</feature>
<dbReference type="OrthoDB" id="37886at2759"/>
<dbReference type="InterPro" id="IPR037104">
    <property type="entry name" value="Annexin_sf"/>
</dbReference>
<name>A0A074Z6P6_OPIVI</name>
<dbReference type="GO" id="GO:0005509">
    <property type="term" value="F:calcium ion binding"/>
    <property type="evidence" value="ECO:0007669"/>
    <property type="project" value="InterPro"/>
</dbReference>
<accession>A0A074Z6P6</accession>
<evidence type="ECO:0000313" key="2">
    <source>
        <dbReference type="EMBL" id="KER22861.1"/>
    </source>
</evidence>
<dbReference type="GO" id="GO:0005544">
    <property type="term" value="F:calcium-dependent phospholipid binding"/>
    <property type="evidence" value="ECO:0007669"/>
    <property type="project" value="InterPro"/>
</dbReference>
<dbReference type="Proteomes" id="UP000054324">
    <property type="component" value="Unassembled WGS sequence"/>
</dbReference>
<dbReference type="CTD" id="20328933"/>
<feature type="compositionally biased region" description="Polar residues" evidence="1">
    <location>
        <begin position="351"/>
        <end position="366"/>
    </location>
</feature>
<dbReference type="GeneID" id="20328933"/>
<gene>
    <name evidence="2" type="ORF">T265_14767</name>
</gene>
<dbReference type="EMBL" id="KL596876">
    <property type="protein sequence ID" value="KER22861.1"/>
    <property type="molecule type" value="Genomic_DNA"/>
</dbReference>
<feature type="compositionally biased region" description="Low complexity" evidence="1">
    <location>
        <begin position="393"/>
        <end position="406"/>
    </location>
</feature>
<keyword evidence="3" id="KW-1185">Reference proteome</keyword>
<sequence>MDNILRVGRHQDSVEDLRTVRQTGDLSGLVAQGLVEQDVKALHTAAYESSPEKRRSLLTPKIPPEAQIFISILTKRSRLHMKAIWEMYKQAINMSSYDLFRPAQFSMPNSEWKESRGGRNLTRQKGTKMFQKVCALLVRFTLQHGVHGTVPKYGMNLVMTICETFSEPLRTALNTTGMLKESQISDSETKKQGTAWSRINKGHKPEPREVNRGHSRPKIPPEAQIFISILTKRSRLHMKAIWEMYKQAINMSSYDLFRPAQFSMPNSEWKESRGGRNLTRQKGTKMFQKVCALLVRFTLQHGVHGTVPVLEIWDEPCHDHMRDVFRTPSNGAEHYRRAKYRIRNCLESDQQRSQAGTQRGQRQRSLQVRLEHESRGGQVHNSQGHRSIRTQDNRTANGTNRRNNQS</sequence>
<feature type="region of interest" description="Disordered" evidence="1">
    <location>
        <begin position="348"/>
        <end position="406"/>
    </location>
</feature>
<dbReference type="KEGG" id="ovi:T265_14767"/>
<dbReference type="STRING" id="6198.A0A074Z6P6"/>
<evidence type="ECO:0000256" key="1">
    <source>
        <dbReference type="SAM" id="MobiDB-lite"/>
    </source>
</evidence>
<proteinExistence type="predicted"/>
<dbReference type="Gene3D" id="1.10.220.10">
    <property type="entry name" value="Annexin"/>
    <property type="match status" value="1"/>
</dbReference>
<feature type="compositionally biased region" description="Basic and acidic residues" evidence="1">
    <location>
        <begin position="203"/>
        <end position="212"/>
    </location>
</feature>
<dbReference type="AlphaFoldDB" id="A0A074Z6P6"/>
<protein>
    <submittedName>
        <fullName evidence="2">Uncharacterized protein</fullName>
    </submittedName>
</protein>